<keyword evidence="4 8" id="KW-0378">Hydrolase</keyword>
<evidence type="ECO:0000256" key="2">
    <source>
        <dbReference type="ARBA" id="ARBA00022670"/>
    </source>
</evidence>
<dbReference type="Pfam" id="PF02586">
    <property type="entry name" value="SRAP"/>
    <property type="match status" value="1"/>
</dbReference>
<dbReference type="AlphaFoldDB" id="A0A1I4RFX3"/>
<evidence type="ECO:0000313" key="9">
    <source>
        <dbReference type="EMBL" id="SFM51172.1"/>
    </source>
</evidence>
<evidence type="ECO:0000256" key="1">
    <source>
        <dbReference type="ARBA" id="ARBA00008136"/>
    </source>
</evidence>
<dbReference type="EMBL" id="FOTQ01000008">
    <property type="protein sequence ID" value="SFM51172.1"/>
    <property type="molecule type" value="Genomic_DNA"/>
</dbReference>
<keyword evidence="5" id="KW-0190">Covalent protein-DNA linkage</keyword>
<reference evidence="9 10" key="1">
    <citation type="submission" date="2016-10" db="EMBL/GenBank/DDBJ databases">
        <authorList>
            <person name="de Groot N.N."/>
        </authorList>
    </citation>
    <scope>NUCLEOTIDE SEQUENCE [LARGE SCALE GENOMIC DNA]</scope>
    <source>
        <strain evidence="9 10">DSM 15283</strain>
    </source>
</reference>
<evidence type="ECO:0000256" key="5">
    <source>
        <dbReference type="ARBA" id="ARBA00023124"/>
    </source>
</evidence>
<keyword evidence="2 8" id="KW-0645">Protease</keyword>
<evidence type="ECO:0000313" key="10">
    <source>
        <dbReference type="Proteomes" id="UP000199144"/>
    </source>
</evidence>
<keyword evidence="7" id="KW-0456">Lyase</keyword>
<dbReference type="GO" id="GO:0016829">
    <property type="term" value="F:lyase activity"/>
    <property type="evidence" value="ECO:0007669"/>
    <property type="project" value="UniProtKB-KW"/>
</dbReference>
<evidence type="ECO:0000256" key="4">
    <source>
        <dbReference type="ARBA" id="ARBA00022801"/>
    </source>
</evidence>
<keyword evidence="6" id="KW-0238">DNA-binding</keyword>
<dbReference type="GO" id="GO:0006508">
    <property type="term" value="P:proteolysis"/>
    <property type="evidence" value="ECO:0007669"/>
    <property type="project" value="UniProtKB-KW"/>
</dbReference>
<dbReference type="RefSeq" id="WP_093095319.1">
    <property type="nucleotide sequence ID" value="NZ_FOTQ01000008.1"/>
</dbReference>
<evidence type="ECO:0000256" key="8">
    <source>
        <dbReference type="RuleBase" id="RU364100"/>
    </source>
</evidence>
<dbReference type="InterPro" id="IPR003738">
    <property type="entry name" value="SRAP"/>
</dbReference>
<keyword evidence="3" id="KW-0227">DNA damage</keyword>
<gene>
    <name evidence="9" type="ORF">SAMN04488042_10864</name>
</gene>
<evidence type="ECO:0000256" key="7">
    <source>
        <dbReference type="ARBA" id="ARBA00023239"/>
    </source>
</evidence>
<dbReference type="Gene3D" id="3.90.1680.10">
    <property type="entry name" value="SOS response associated peptidase-like"/>
    <property type="match status" value="1"/>
</dbReference>
<sequence>MCGRFAITLPTDAMAQLFAAAPANDLPTVPNYNVCPTNQVHSVVGGAGAQRRLVAMRWGFLPHWYMGPSDGPLLINARAETIAEKPAFRAACRERRCLIPVSGFYEWTKDGDGVRWPWYIHGKQTLALAGVWQRWDKGDTPLETCAIVTTGANAAMSRIHHRMPVVIAQKDWGLWLGEEGHGAARLMRAPDEDLLTFHAVDRAVNSSRAEGAQLIEPVTRDGPR</sequence>
<dbReference type="PANTHER" id="PTHR13604:SF0">
    <property type="entry name" value="ABASIC SITE PROCESSING PROTEIN HMCES"/>
    <property type="match status" value="1"/>
</dbReference>
<accession>A0A1I4RFX3</accession>
<protein>
    <recommendedName>
        <fullName evidence="8">Abasic site processing protein</fullName>
        <ecNumber evidence="8">3.4.-.-</ecNumber>
    </recommendedName>
</protein>
<dbReference type="Proteomes" id="UP000199144">
    <property type="component" value="Unassembled WGS sequence"/>
</dbReference>
<evidence type="ECO:0000256" key="6">
    <source>
        <dbReference type="ARBA" id="ARBA00023125"/>
    </source>
</evidence>
<dbReference type="OrthoDB" id="9782620at2"/>
<dbReference type="SUPFAM" id="SSF143081">
    <property type="entry name" value="BB1717-like"/>
    <property type="match status" value="1"/>
</dbReference>
<dbReference type="GO" id="GO:0003697">
    <property type="term" value="F:single-stranded DNA binding"/>
    <property type="evidence" value="ECO:0007669"/>
    <property type="project" value="InterPro"/>
</dbReference>
<organism evidence="9 10">
    <name type="scientific">Shimia aestuarii</name>
    <dbReference type="NCBI Taxonomy" id="254406"/>
    <lineage>
        <taxon>Bacteria</taxon>
        <taxon>Pseudomonadati</taxon>
        <taxon>Pseudomonadota</taxon>
        <taxon>Alphaproteobacteria</taxon>
        <taxon>Rhodobacterales</taxon>
        <taxon>Roseobacteraceae</taxon>
    </lineage>
</organism>
<comment type="similarity">
    <text evidence="1 8">Belongs to the SOS response-associated peptidase family.</text>
</comment>
<dbReference type="GO" id="GO:0106300">
    <property type="term" value="P:protein-DNA covalent cross-linking repair"/>
    <property type="evidence" value="ECO:0007669"/>
    <property type="project" value="InterPro"/>
</dbReference>
<dbReference type="EC" id="3.4.-.-" evidence="8"/>
<dbReference type="GO" id="GO:0008233">
    <property type="term" value="F:peptidase activity"/>
    <property type="evidence" value="ECO:0007669"/>
    <property type="project" value="UniProtKB-KW"/>
</dbReference>
<evidence type="ECO:0000256" key="3">
    <source>
        <dbReference type="ARBA" id="ARBA00022763"/>
    </source>
</evidence>
<proteinExistence type="inferred from homology"/>
<dbReference type="STRING" id="254406.SAMN04488042_10864"/>
<dbReference type="PANTHER" id="PTHR13604">
    <property type="entry name" value="DC12-RELATED"/>
    <property type="match status" value="1"/>
</dbReference>
<dbReference type="InterPro" id="IPR036590">
    <property type="entry name" value="SRAP-like"/>
</dbReference>
<name>A0A1I4RFX3_9RHOB</name>
<keyword evidence="10" id="KW-1185">Reference proteome</keyword>